<keyword evidence="4 9" id="KW-0210">Decarboxylase</keyword>
<dbReference type="EMBL" id="BAWO01000005">
    <property type="protein sequence ID" value="GAJ38706.1"/>
    <property type="molecule type" value="Genomic_DNA"/>
</dbReference>
<feature type="active site" description="For OMPdecase activity" evidence="10">
    <location>
        <position position="61"/>
    </location>
</feature>
<evidence type="ECO:0000256" key="11">
    <source>
        <dbReference type="PIRSR" id="PIRSR614732-2"/>
    </source>
</evidence>
<dbReference type="GO" id="GO:0006207">
    <property type="term" value="P:'de novo' pyrimidine nucleobase biosynthetic process"/>
    <property type="evidence" value="ECO:0007669"/>
    <property type="project" value="InterPro"/>
</dbReference>
<comment type="pathway">
    <text evidence="2 9 12">Pyrimidine metabolism; UMP biosynthesis via de novo pathway; UMP from orotate: step 2/2.</text>
</comment>
<dbReference type="Pfam" id="PF00215">
    <property type="entry name" value="OMPdecase"/>
    <property type="match status" value="1"/>
</dbReference>
<evidence type="ECO:0000256" key="2">
    <source>
        <dbReference type="ARBA" id="ARBA00004861"/>
    </source>
</evidence>
<keyword evidence="6 9" id="KW-0456">Lyase</keyword>
<feature type="binding site" evidence="9 11">
    <location>
        <position position="10"/>
    </location>
    <ligand>
        <name>substrate</name>
    </ligand>
</feature>
<dbReference type="FunFam" id="3.20.20.70:FF:000015">
    <property type="entry name" value="Orotidine 5'-phosphate decarboxylase"/>
    <property type="match status" value="1"/>
</dbReference>
<dbReference type="NCBIfam" id="NF001273">
    <property type="entry name" value="PRK00230.1"/>
    <property type="match status" value="1"/>
</dbReference>
<dbReference type="HAMAP" id="MF_01200_B">
    <property type="entry name" value="OMPdecase_type1_B"/>
    <property type="match status" value="1"/>
</dbReference>
<feature type="binding site" evidence="9 11">
    <location>
        <position position="214"/>
    </location>
    <ligand>
        <name>substrate</name>
    </ligand>
</feature>
<proteinExistence type="inferred from homology"/>
<dbReference type="SUPFAM" id="SSF51366">
    <property type="entry name" value="Ribulose-phoshate binding barrel"/>
    <property type="match status" value="1"/>
</dbReference>
<dbReference type="SMART" id="SM00934">
    <property type="entry name" value="OMPdecase"/>
    <property type="match status" value="1"/>
</dbReference>
<keyword evidence="15" id="KW-1185">Reference proteome</keyword>
<reference evidence="14 15" key="1">
    <citation type="submission" date="2014-04" db="EMBL/GenBank/DDBJ databases">
        <title>Whole genome shotgun sequence of Geobacillus caldoxylosilyticus NBRC 107762.</title>
        <authorList>
            <person name="Hosoyama A."/>
            <person name="Hosoyama Y."/>
            <person name="Katano-Makiyama Y."/>
            <person name="Tsuchikane K."/>
            <person name="Ohji S."/>
            <person name="Ichikawa N."/>
            <person name="Yamazoe A."/>
            <person name="Fujita N."/>
        </authorList>
    </citation>
    <scope>NUCLEOTIDE SEQUENCE [LARGE SCALE GENOMIC DNA]</scope>
    <source>
        <strain evidence="14 15">NBRC 107762</strain>
    </source>
</reference>
<accession>A0A023DCE8</accession>
<dbReference type="Proteomes" id="UP000023561">
    <property type="component" value="Unassembled WGS sequence"/>
</dbReference>
<name>A0A023DCE8_9BACL</name>
<dbReference type="PANTHER" id="PTHR32119:SF2">
    <property type="entry name" value="OROTIDINE 5'-PHOSPHATE DECARBOXYLASE"/>
    <property type="match status" value="1"/>
</dbReference>
<evidence type="ECO:0000256" key="9">
    <source>
        <dbReference type="HAMAP-Rule" id="MF_01200"/>
    </source>
</evidence>
<dbReference type="GO" id="GO:0044205">
    <property type="term" value="P:'de novo' UMP biosynthetic process"/>
    <property type="evidence" value="ECO:0007669"/>
    <property type="project" value="UniProtKB-UniRule"/>
</dbReference>
<comment type="similarity">
    <text evidence="8 9">Belongs to the OMP decarboxylase family. Type 1 subfamily.</text>
</comment>
<feature type="binding site" evidence="9 11">
    <location>
        <position position="213"/>
    </location>
    <ligand>
        <name>substrate</name>
    </ligand>
</feature>
<evidence type="ECO:0000256" key="7">
    <source>
        <dbReference type="ARBA" id="ARBA00049157"/>
    </source>
</evidence>
<evidence type="ECO:0000259" key="13">
    <source>
        <dbReference type="SMART" id="SM00934"/>
    </source>
</evidence>
<dbReference type="EC" id="4.1.1.23" evidence="9"/>
<dbReference type="InterPro" id="IPR013785">
    <property type="entry name" value="Aldolase_TIM"/>
</dbReference>
<dbReference type="GO" id="GO:0005829">
    <property type="term" value="C:cytosol"/>
    <property type="evidence" value="ECO:0007669"/>
    <property type="project" value="TreeGrafter"/>
</dbReference>
<sequence length="239" mass="26710">MNDPFIVALDFPTLEEAKTFLQSFPNKSLFLKVGMELYYQEGPAIIHYLKEQGHRIFLDLKLHDIPNTVKRAMQGLARLGVDLVNVHAAGGTRMMEAALEGLEAGTPNGARRPYCIAVTQLTSTSEQMLHNELWIDRPLEETVLHYASLAKKSGLDGVVCSAKEVPLIRKHCGEAFLTVTPGIRFADDEKNDQVRVVTPYEARKLGASFIVVGRSITRAENSVAAYKRLQQEWKGEEKE</sequence>
<evidence type="ECO:0000256" key="4">
    <source>
        <dbReference type="ARBA" id="ARBA00022793"/>
    </source>
</evidence>
<dbReference type="PROSITE" id="PS00156">
    <property type="entry name" value="OMPDECASE"/>
    <property type="match status" value="1"/>
</dbReference>
<dbReference type="GO" id="GO:0004590">
    <property type="term" value="F:orotidine-5'-phosphate decarboxylase activity"/>
    <property type="evidence" value="ECO:0007669"/>
    <property type="project" value="UniProtKB-UniRule"/>
</dbReference>
<feature type="binding site" evidence="9 11">
    <location>
        <position position="32"/>
    </location>
    <ligand>
        <name>substrate</name>
    </ligand>
</feature>
<keyword evidence="5 9" id="KW-0665">Pyrimidine biosynthesis</keyword>
<feature type="active site" description="Proton donor" evidence="9">
    <location>
        <position position="61"/>
    </location>
</feature>
<comment type="subunit">
    <text evidence="3 9">Homodimer.</text>
</comment>
<organism evidence="14 15">
    <name type="scientific">Parageobacillus caldoxylosilyticus NBRC 107762</name>
    <dbReference type="NCBI Taxonomy" id="1220594"/>
    <lineage>
        <taxon>Bacteria</taxon>
        <taxon>Bacillati</taxon>
        <taxon>Bacillota</taxon>
        <taxon>Bacilli</taxon>
        <taxon>Bacillales</taxon>
        <taxon>Anoxybacillaceae</taxon>
        <taxon>Saccharococcus</taxon>
    </lineage>
</organism>
<dbReference type="CDD" id="cd04725">
    <property type="entry name" value="OMP_decarboxylase_like"/>
    <property type="match status" value="1"/>
</dbReference>
<evidence type="ECO:0000256" key="1">
    <source>
        <dbReference type="ARBA" id="ARBA00002356"/>
    </source>
</evidence>
<feature type="binding site" evidence="9 11">
    <location>
        <position position="184"/>
    </location>
    <ligand>
        <name>substrate</name>
    </ligand>
</feature>
<comment type="catalytic activity">
    <reaction evidence="7 9 12">
        <text>orotidine 5'-phosphate + H(+) = UMP + CO2</text>
        <dbReference type="Rhea" id="RHEA:11596"/>
        <dbReference type="ChEBI" id="CHEBI:15378"/>
        <dbReference type="ChEBI" id="CHEBI:16526"/>
        <dbReference type="ChEBI" id="CHEBI:57538"/>
        <dbReference type="ChEBI" id="CHEBI:57865"/>
        <dbReference type="EC" id="4.1.1.23"/>
    </reaction>
</comment>
<dbReference type="InterPro" id="IPR014732">
    <property type="entry name" value="OMPdecase"/>
</dbReference>
<evidence type="ECO:0000256" key="6">
    <source>
        <dbReference type="ARBA" id="ARBA00023239"/>
    </source>
</evidence>
<evidence type="ECO:0000256" key="8">
    <source>
        <dbReference type="ARBA" id="ARBA00061012"/>
    </source>
</evidence>
<dbReference type="Gene3D" id="3.20.20.70">
    <property type="entry name" value="Aldolase class I"/>
    <property type="match status" value="1"/>
</dbReference>
<dbReference type="NCBIfam" id="TIGR01740">
    <property type="entry name" value="pyrF"/>
    <property type="match status" value="1"/>
</dbReference>
<dbReference type="RefSeq" id="WP_042407159.1">
    <property type="nucleotide sequence ID" value="NZ_BAWO01000005.1"/>
</dbReference>
<dbReference type="UniPathway" id="UPA00070">
    <property type="reaction ID" value="UER00120"/>
</dbReference>
<dbReference type="InterPro" id="IPR018089">
    <property type="entry name" value="OMPdecase_AS"/>
</dbReference>
<feature type="binding site" evidence="9 11">
    <location>
        <position position="122"/>
    </location>
    <ligand>
        <name>substrate</name>
    </ligand>
</feature>
<evidence type="ECO:0000256" key="12">
    <source>
        <dbReference type="RuleBase" id="RU000512"/>
    </source>
</evidence>
<dbReference type="InterPro" id="IPR001754">
    <property type="entry name" value="OMPdeCOase_dom"/>
</dbReference>
<evidence type="ECO:0000256" key="10">
    <source>
        <dbReference type="PIRSR" id="PIRSR614732-1"/>
    </source>
</evidence>
<protein>
    <recommendedName>
        <fullName evidence="9">Orotidine 5'-phosphate decarboxylase</fullName>
        <ecNumber evidence="9">4.1.1.23</ecNumber>
    </recommendedName>
    <alternativeName>
        <fullName evidence="9">OMP decarboxylase</fullName>
        <shortName evidence="9">OMPDCase</shortName>
        <shortName evidence="9">OMPdecase</shortName>
    </alternativeName>
</protein>
<feature type="active site" description="For OMPdecase activity" evidence="10">
    <location>
        <position position="64"/>
    </location>
</feature>
<evidence type="ECO:0000313" key="14">
    <source>
        <dbReference type="EMBL" id="GAJ38706.1"/>
    </source>
</evidence>
<feature type="binding site" evidence="9">
    <location>
        <begin position="59"/>
        <end position="68"/>
    </location>
    <ligand>
        <name>substrate</name>
    </ligand>
</feature>
<feature type="binding site" evidence="9 11">
    <location>
        <position position="193"/>
    </location>
    <ligand>
        <name>substrate</name>
    </ligand>
</feature>
<dbReference type="InterPro" id="IPR047596">
    <property type="entry name" value="OMPdecase_bac"/>
</dbReference>
<dbReference type="PANTHER" id="PTHR32119">
    <property type="entry name" value="OROTIDINE 5'-PHOSPHATE DECARBOXYLASE"/>
    <property type="match status" value="1"/>
</dbReference>
<evidence type="ECO:0000256" key="5">
    <source>
        <dbReference type="ARBA" id="ARBA00022975"/>
    </source>
</evidence>
<gene>
    <name evidence="9 14" type="primary">pyrF</name>
    <name evidence="14" type="ORF">GCA01S_005_01380</name>
</gene>
<dbReference type="OrthoDB" id="9806203at2"/>
<feature type="active site" description="For OMPdecase activity" evidence="10">
    <location>
        <position position="59"/>
    </location>
</feature>
<feature type="domain" description="Orotidine 5'-phosphate decarboxylase" evidence="13">
    <location>
        <begin position="4"/>
        <end position="229"/>
    </location>
</feature>
<comment type="function">
    <text evidence="1 9">Catalyzes the decarboxylation of orotidine 5'-monophosphate (OMP) to uridine 5'-monophosphate (UMP).</text>
</comment>
<dbReference type="InterPro" id="IPR011060">
    <property type="entry name" value="RibuloseP-bd_barrel"/>
</dbReference>
<dbReference type="AlphaFoldDB" id="A0A023DCE8"/>
<comment type="caution">
    <text evidence="14">The sequence shown here is derived from an EMBL/GenBank/DDBJ whole genome shotgun (WGS) entry which is preliminary data.</text>
</comment>
<evidence type="ECO:0000313" key="15">
    <source>
        <dbReference type="Proteomes" id="UP000023561"/>
    </source>
</evidence>
<evidence type="ECO:0000256" key="3">
    <source>
        <dbReference type="ARBA" id="ARBA00011738"/>
    </source>
</evidence>